<dbReference type="Proteomes" id="UP000176492">
    <property type="component" value="Unassembled WGS sequence"/>
</dbReference>
<feature type="chain" id="PRO_5009515078" description="Conjugal transfer protein TrbL" evidence="2">
    <location>
        <begin position="28"/>
        <end position="367"/>
    </location>
</feature>
<evidence type="ECO:0000256" key="1">
    <source>
        <dbReference type="SAM" id="Phobius"/>
    </source>
</evidence>
<feature type="non-terminal residue" evidence="3">
    <location>
        <position position="367"/>
    </location>
</feature>
<evidence type="ECO:0008006" key="5">
    <source>
        <dbReference type="Google" id="ProtNLM"/>
    </source>
</evidence>
<dbReference type="EMBL" id="MEVM01000051">
    <property type="protein sequence ID" value="OGC69343.1"/>
    <property type="molecule type" value="Genomic_DNA"/>
</dbReference>
<feature type="transmembrane region" description="Helical" evidence="1">
    <location>
        <begin position="146"/>
        <end position="164"/>
    </location>
</feature>
<feature type="transmembrane region" description="Helical" evidence="1">
    <location>
        <begin position="257"/>
        <end position="280"/>
    </location>
</feature>
<protein>
    <recommendedName>
        <fullName evidence="5">Conjugal transfer protein TrbL</fullName>
    </recommendedName>
</protein>
<organism evidence="3 4">
    <name type="scientific">candidate division WWE3 bacterium RIFCSPLOWO2_02_FULL_53_10</name>
    <dbReference type="NCBI Taxonomy" id="1802629"/>
    <lineage>
        <taxon>Bacteria</taxon>
        <taxon>Katanobacteria</taxon>
    </lineage>
</organism>
<feature type="transmembrane region" description="Helical" evidence="1">
    <location>
        <begin position="184"/>
        <end position="207"/>
    </location>
</feature>
<proteinExistence type="predicted"/>
<dbReference type="AlphaFoldDB" id="A0A1F4WK98"/>
<feature type="signal peptide" evidence="2">
    <location>
        <begin position="1"/>
        <end position="27"/>
    </location>
</feature>
<feature type="transmembrane region" description="Helical" evidence="1">
    <location>
        <begin position="286"/>
        <end position="307"/>
    </location>
</feature>
<name>A0A1F4WK98_UNCKA</name>
<feature type="transmembrane region" description="Helical" evidence="1">
    <location>
        <begin position="227"/>
        <end position="250"/>
    </location>
</feature>
<gene>
    <name evidence="3" type="ORF">A3J33_00100</name>
</gene>
<comment type="caution">
    <text evidence="3">The sequence shown here is derived from an EMBL/GenBank/DDBJ whole genome shotgun (WGS) entry which is preliminary data.</text>
</comment>
<keyword evidence="1" id="KW-0812">Transmembrane</keyword>
<keyword evidence="1" id="KW-1133">Transmembrane helix</keyword>
<evidence type="ECO:0000313" key="4">
    <source>
        <dbReference type="Proteomes" id="UP000176492"/>
    </source>
</evidence>
<reference evidence="3 4" key="1">
    <citation type="journal article" date="2016" name="Nat. Commun.">
        <title>Thousands of microbial genomes shed light on interconnected biogeochemical processes in an aquifer system.</title>
        <authorList>
            <person name="Anantharaman K."/>
            <person name="Brown C.T."/>
            <person name="Hug L.A."/>
            <person name="Sharon I."/>
            <person name="Castelle C.J."/>
            <person name="Probst A.J."/>
            <person name="Thomas B.C."/>
            <person name="Singh A."/>
            <person name="Wilkins M.J."/>
            <person name="Karaoz U."/>
            <person name="Brodie E.L."/>
            <person name="Williams K.H."/>
            <person name="Hubbard S.S."/>
            <person name="Banfield J.F."/>
        </authorList>
    </citation>
    <scope>NUCLEOTIDE SEQUENCE [LARGE SCALE GENOMIC DNA]</scope>
</reference>
<accession>A0A1F4WK98</accession>
<evidence type="ECO:0000256" key="2">
    <source>
        <dbReference type="SAM" id="SignalP"/>
    </source>
</evidence>
<sequence length="367" mass="38692">MRKLYFLIVGTVVILAASIFSARPVQAANLFDLWGDVTCVTDIDCTVQAAATSAGNYVVHSAVGKDFEDITGDDVVSMLRGKWDKGLASAVGEIGGLAYSFTTPRFEEYVREELADNLLTNPANAQVSGEGALLPIRDIWSRVRNIAYGLFAVVMIAIGVMIILQREISPRVVITFTNALPKIILSLVLITFSFPIIALLIDVGAVFGGQLVLRVVEGVFKPIGELAGSGLSAAISLIPVALIGVALSGLAGIGTNALAALLIAVVFILVTLVLTGMFIIRAIINYGWILAYTIFSPILILFGSLPGQEEGVATLFKNVLAKTLVFPVMLFFAVFGLGLATSAVAGASESFFTGTFGNLISGAALRQ</sequence>
<keyword evidence="1" id="KW-0472">Membrane</keyword>
<feature type="transmembrane region" description="Helical" evidence="1">
    <location>
        <begin position="319"/>
        <end position="340"/>
    </location>
</feature>
<keyword evidence="2" id="KW-0732">Signal</keyword>
<evidence type="ECO:0000313" key="3">
    <source>
        <dbReference type="EMBL" id="OGC69343.1"/>
    </source>
</evidence>